<evidence type="ECO:0000313" key="1">
    <source>
        <dbReference type="EMBL" id="NRQ43961.1"/>
    </source>
</evidence>
<evidence type="ECO:0008006" key="3">
    <source>
        <dbReference type="Google" id="ProtNLM"/>
    </source>
</evidence>
<accession>A0A7Y5ASX9</accession>
<reference evidence="1 2" key="1">
    <citation type="submission" date="2020-06" db="EMBL/GenBank/DDBJ databases">
        <title>Rheinheimera sp. nov., a marine bacterium isolated from coastal.</title>
        <authorList>
            <person name="Yu Q."/>
            <person name="Qi Y."/>
            <person name="Pu J."/>
        </authorList>
    </citation>
    <scope>NUCLEOTIDE SEQUENCE [LARGE SCALE GENOMIC DNA]</scope>
    <source>
        <strain evidence="1 2">YQF-2</strain>
    </source>
</reference>
<dbReference type="EMBL" id="JABSOD010000019">
    <property type="protein sequence ID" value="NRQ43961.1"/>
    <property type="molecule type" value="Genomic_DNA"/>
</dbReference>
<proteinExistence type="predicted"/>
<organism evidence="1 2">
    <name type="scientific">Rheinheimera lutimaris</name>
    <dbReference type="NCBI Taxonomy" id="2740584"/>
    <lineage>
        <taxon>Bacteria</taxon>
        <taxon>Pseudomonadati</taxon>
        <taxon>Pseudomonadota</taxon>
        <taxon>Gammaproteobacteria</taxon>
        <taxon>Chromatiales</taxon>
        <taxon>Chromatiaceae</taxon>
        <taxon>Rheinheimera</taxon>
    </lineage>
</organism>
<comment type="caution">
    <text evidence="1">The sequence shown here is derived from an EMBL/GenBank/DDBJ whole genome shotgun (WGS) entry which is preliminary data.</text>
</comment>
<name>A0A7Y5ASX9_9GAMM</name>
<evidence type="ECO:0000313" key="2">
    <source>
        <dbReference type="Proteomes" id="UP000523161"/>
    </source>
</evidence>
<gene>
    <name evidence="1" type="ORF">HRH59_15555</name>
</gene>
<dbReference type="RefSeq" id="WP_173502192.1">
    <property type="nucleotide sequence ID" value="NZ_JABSOD010000019.1"/>
</dbReference>
<dbReference type="Proteomes" id="UP000523161">
    <property type="component" value="Unassembled WGS sequence"/>
</dbReference>
<dbReference type="AlphaFoldDB" id="A0A7Y5ASX9"/>
<sequence length="80" mass="9067">MIYKQYSVVKLKKLNRDFCKEDSIFGDSLPKVGDEAAIVEVYTEPTIGYELECVSENGDTSWLVTFSPEDAVFEVVYEST</sequence>
<protein>
    <recommendedName>
        <fullName evidence="3">DUF4926 domain-containing protein</fullName>
    </recommendedName>
</protein>
<keyword evidence="2" id="KW-1185">Reference proteome</keyword>